<dbReference type="NCBIfam" id="TIGR01352">
    <property type="entry name" value="tonB_Cterm"/>
    <property type="match status" value="1"/>
</dbReference>
<protein>
    <submittedName>
        <fullName evidence="13">Energy transducer TonB</fullName>
    </submittedName>
</protein>
<comment type="similarity">
    <text evidence="2">Belongs to the TonB family.</text>
</comment>
<feature type="region of interest" description="Disordered" evidence="10">
    <location>
        <begin position="53"/>
        <end position="83"/>
    </location>
</feature>
<keyword evidence="3" id="KW-0813">Transport</keyword>
<evidence type="ECO:0000256" key="7">
    <source>
        <dbReference type="ARBA" id="ARBA00022927"/>
    </source>
</evidence>
<keyword evidence="6 11" id="KW-0812">Transmembrane</keyword>
<feature type="compositionally biased region" description="Pro residues" evidence="10">
    <location>
        <begin position="103"/>
        <end position="121"/>
    </location>
</feature>
<dbReference type="InterPro" id="IPR037682">
    <property type="entry name" value="TonB_C"/>
</dbReference>
<evidence type="ECO:0000256" key="5">
    <source>
        <dbReference type="ARBA" id="ARBA00022519"/>
    </source>
</evidence>
<name>A0A2K8ML77_9SPHN</name>
<organism evidence="13 14">
    <name type="scientific">Sphingomonas psychrotolerans</name>
    <dbReference type="NCBI Taxonomy" id="1327635"/>
    <lineage>
        <taxon>Bacteria</taxon>
        <taxon>Pseudomonadati</taxon>
        <taxon>Pseudomonadota</taxon>
        <taxon>Alphaproteobacteria</taxon>
        <taxon>Sphingomonadales</taxon>
        <taxon>Sphingomonadaceae</taxon>
        <taxon>Sphingomonas</taxon>
    </lineage>
</organism>
<dbReference type="Proteomes" id="UP000229081">
    <property type="component" value="Chromosome"/>
</dbReference>
<evidence type="ECO:0000256" key="10">
    <source>
        <dbReference type="SAM" id="MobiDB-lite"/>
    </source>
</evidence>
<evidence type="ECO:0000256" key="8">
    <source>
        <dbReference type="ARBA" id="ARBA00022989"/>
    </source>
</evidence>
<feature type="domain" description="TonB C-terminal" evidence="12">
    <location>
        <begin position="130"/>
        <end position="222"/>
    </location>
</feature>
<dbReference type="InterPro" id="IPR051045">
    <property type="entry name" value="TonB-dependent_transducer"/>
</dbReference>
<evidence type="ECO:0000256" key="9">
    <source>
        <dbReference type="ARBA" id="ARBA00023136"/>
    </source>
</evidence>
<feature type="transmembrane region" description="Helical" evidence="11">
    <location>
        <begin position="15"/>
        <end position="36"/>
    </location>
</feature>
<dbReference type="KEGG" id="sphc:CVN68_14730"/>
<dbReference type="AlphaFoldDB" id="A0A2K8ML77"/>
<dbReference type="EMBL" id="CP024923">
    <property type="protein sequence ID" value="ATY34642.1"/>
    <property type="molecule type" value="Genomic_DNA"/>
</dbReference>
<evidence type="ECO:0000256" key="4">
    <source>
        <dbReference type="ARBA" id="ARBA00022475"/>
    </source>
</evidence>
<dbReference type="GO" id="GO:0055085">
    <property type="term" value="P:transmembrane transport"/>
    <property type="evidence" value="ECO:0007669"/>
    <property type="project" value="InterPro"/>
</dbReference>
<keyword evidence="4" id="KW-1003">Cell membrane</keyword>
<dbReference type="OrthoDB" id="1685233at2"/>
<comment type="subcellular location">
    <subcellularLocation>
        <location evidence="1">Cell inner membrane</location>
        <topology evidence="1">Single-pass membrane protein</topology>
        <orientation evidence="1">Periplasmic side</orientation>
    </subcellularLocation>
</comment>
<keyword evidence="7" id="KW-0653">Protein transport</keyword>
<feature type="region of interest" description="Disordered" evidence="10">
    <location>
        <begin position="96"/>
        <end position="121"/>
    </location>
</feature>
<dbReference type="Gene3D" id="3.30.2420.10">
    <property type="entry name" value="TonB"/>
    <property type="match status" value="1"/>
</dbReference>
<evidence type="ECO:0000256" key="1">
    <source>
        <dbReference type="ARBA" id="ARBA00004383"/>
    </source>
</evidence>
<evidence type="ECO:0000256" key="3">
    <source>
        <dbReference type="ARBA" id="ARBA00022448"/>
    </source>
</evidence>
<evidence type="ECO:0000256" key="6">
    <source>
        <dbReference type="ARBA" id="ARBA00022692"/>
    </source>
</evidence>
<dbReference type="PANTHER" id="PTHR33446">
    <property type="entry name" value="PROTEIN TONB-RELATED"/>
    <property type="match status" value="1"/>
</dbReference>
<dbReference type="PROSITE" id="PS52015">
    <property type="entry name" value="TONB_CTD"/>
    <property type="match status" value="1"/>
</dbReference>
<gene>
    <name evidence="13" type="ORF">CVN68_14730</name>
</gene>
<accession>A0A2K8ML77</accession>
<dbReference type="GO" id="GO:0098797">
    <property type="term" value="C:plasma membrane protein complex"/>
    <property type="evidence" value="ECO:0007669"/>
    <property type="project" value="TreeGrafter"/>
</dbReference>
<dbReference type="PANTHER" id="PTHR33446:SF2">
    <property type="entry name" value="PROTEIN TONB"/>
    <property type="match status" value="1"/>
</dbReference>
<evidence type="ECO:0000313" key="14">
    <source>
        <dbReference type="Proteomes" id="UP000229081"/>
    </source>
</evidence>
<evidence type="ECO:0000256" key="2">
    <source>
        <dbReference type="ARBA" id="ARBA00006555"/>
    </source>
</evidence>
<reference evidence="13 14" key="1">
    <citation type="submission" date="2017-11" db="EMBL/GenBank/DDBJ databases">
        <title>Complete genome sequence of Sphingomonas sp. Strain Cra20, a psychrotolerant potential plant growth promoting rhizobacteria.</title>
        <authorList>
            <person name="Luo Y."/>
        </authorList>
    </citation>
    <scope>NUCLEOTIDE SEQUENCE [LARGE SCALE GENOMIC DNA]</scope>
    <source>
        <strain evidence="13 14">Cra20</strain>
    </source>
</reference>
<evidence type="ECO:0000256" key="11">
    <source>
        <dbReference type="SAM" id="Phobius"/>
    </source>
</evidence>
<dbReference type="Pfam" id="PF03544">
    <property type="entry name" value="TonB_C"/>
    <property type="match status" value="1"/>
</dbReference>
<keyword evidence="14" id="KW-1185">Reference proteome</keyword>
<keyword evidence="9 11" id="KW-0472">Membrane</keyword>
<keyword evidence="8 11" id="KW-1133">Transmembrane helix</keyword>
<keyword evidence="5" id="KW-0997">Cell inner membrane</keyword>
<dbReference type="GO" id="GO:0015031">
    <property type="term" value="P:protein transport"/>
    <property type="evidence" value="ECO:0007669"/>
    <property type="project" value="UniProtKB-KW"/>
</dbReference>
<feature type="compositionally biased region" description="Basic and acidic residues" evidence="10">
    <location>
        <begin position="60"/>
        <end position="74"/>
    </location>
</feature>
<evidence type="ECO:0000313" key="13">
    <source>
        <dbReference type="EMBL" id="ATY34642.1"/>
    </source>
</evidence>
<evidence type="ECO:0000259" key="12">
    <source>
        <dbReference type="PROSITE" id="PS52015"/>
    </source>
</evidence>
<dbReference type="SUPFAM" id="SSF74653">
    <property type="entry name" value="TolA/TonB C-terminal domain"/>
    <property type="match status" value="1"/>
</dbReference>
<dbReference type="GO" id="GO:0031992">
    <property type="term" value="F:energy transducer activity"/>
    <property type="evidence" value="ECO:0007669"/>
    <property type="project" value="TreeGrafter"/>
</dbReference>
<proteinExistence type="inferred from homology"/>
<sequence>MYAEHRYMPRQSRGVSFGAAFAINGAIVAGMLFYLAPNVIAMGPEKPIPVIDISKPRVPPPEKSRELPKTERMEPTAPLPTIPKPIILTPTGPIIDGTDKIYPPQPPLPPAPTGEPNVGEPPAPLPPLMAAAQDPRFIKDFQPAYPASELRAQRDGAVKIRVLIGVDGRVKAAESVTATSDAFFEATRRQALSKWRFKPATRGGVPQESWKTLSVRFEIKNQ</sequence>
<dbReference type="InterPro" id="IPR006260">
    <property type="entry name" value="TonB/TolA_C"/>
</dbReference>